<evidence type="ECO:0000256" key="1">
    <source>
        <dbReference type="SAM" id="Phobius"/>
    </source>
</evidence>
<accession>A0A554JDR8</accession>
<name>A0A554JDR8_9BACT</name>
<organism evidence="3 4">
    <name type="scientific">Candidatus Berkelbacteria bacterium Gr01-1014_85</name>
    <dbReference type="NCBI Taxonomy" id="2017150"/>
    <lineage>
        <taxon>Bacteria</taxon>
        <taxon>Candidatus Berkelbacteria</taxon>
    </lineage>
</organism>
<dbReference type="EMBL" id="VMFD01000003">
    <property type="protein sequence ID" value="TSC66526.1"/>
    <property type="molecule type" value="Genomic_DNA"/>
</dbReference>
<dbReference type="Pfam" id="PF13529">
    <property type="entry name" value="Peptidase_C39_2"/>
    <property type="match status" value="1"/>
</dbReference>
<evidence type="ECO:0000313" key="3">
    <source>
        <dbReference type="EMBL" id="TSC66526.1"/>
    </source>
</evidence>
<keyword evidence="1" id="KW-0472">Membrane</keyword>
<gene>
    <name evidence="3" type="ORF">CEO22_55</name>
</gene>
<reference evidence="3 4" key="1">
    <citation type="submission" date="2017-08" db="EMBL/GenBank/DDBJ databases">
        <title>Mechanisms for carbon and nitrogen cycling indicate functional differentiation within the Candidate Phyla Radiation.</title>
        <authorList>
            <person name="Danczak R.E."/>
            <person name="Johnston M.D."/>
            <person name="Kenah C."/>
            <person name="Slattery M."/>
            <person name="Wrighton K.C."/>
            <person name="Wilkins M.J."/>
        </authorList>
    </citation>
    <scope>NUCLEOTIDE SEQUENCE [LARGE SCALE GENOMIC DNA]</scope>
    <source>
        <strain evidence="3">Gr01-1014_85</strain>
    </source>
</reference>
<sequence length="493" mass="52548">MALDSLSKAESGSRRRQTTNQIDALRRVVEVAEVVPLSETAQEQTRLAQEAFEEMTIEADELDEAGATGATGVAGRATTAKNSSGNPAVDHIEERVKQRLQANLQARAKAIIAKATAKRAAQAAGQVAVRSAATAAVTGASSVALGPILIGIGVVIMVVLVVGLLFAAMGAAGQAQGEGSLTGTDNQIVTVAEARTNGAKGLKLINTPTDYLEATAALLQQAEELYKNTAEGKLKQQLLPILEKMRQQAKELEELNKKGDRAVVVKKYQELLATSREFNKLLVGDECGSATVCLDVPLVGQGSRGQCGMASMIMVLRYYESVYPGYQFNAPSIYNADDQEVQKGVSSCLSPDFMNKRGPQEIKDFVWTCHNASDKCRSAISRGSITQAMIRSLEAGDPLVLYLNPNGAVTNSKHIVAVVGYDANDEPGEGGVFIINNPNVGLAKSVKQTRFSRYQKSGQKLTAKHLERHYGGGSGSSYQVTAIIRQTHLGAVR</sequence>
<comment type="caution">
    <text evidence="3">The sequence shown here is derived from an EMBL/GenBank/DDBJ whole genome shotgun (WGS) entry which is preliminary data.</text>
</comment>
<proteinExistence type="predicted"/>
<dbReference type="AlphaFoldDB" id="A0A554JDR8"/>
<evidence type="ECO:0000259" key="2">
    <source>
        <dbReference type="Pfam" id="PF13529"/>
    </source>
</evidence>
<keyword evidence="1" id="KW-0812">Transmembrane</keyword>
<feature type="domain" description="Peptidase C39-like" evidence="2">
    <location>
        <begin position="294"/>
        <end position="439"/>
    </location>
</feature>
<dbReference type="InterPro" id="IPR039564">
    <property type="entry name" value="Peptidase_C39-like"/>
</dbReference>
<protein>
    <recommendedName>
        <fullName evidence="2">Peptidase C39-like domain-containing protein</fullName>
    </recommendedName>
</protein>
<keyword evidence="1" id="KW-1133">Transmembrane helix</keyword>
<dbReference type="Proteomes" id="UP000316253">
    <property type="component" value="Unassembled WGS sequence"/>
</dbReference>
<dbReference type="Gene3D" id="3.90.70.10">
    <property type="entry name" value="Cysteine proteinases"/>
    <property type="match status" value="1"/>
</dbReference>
<feature type="transmembrane region" description="Helical" evidence="1">
    <location>
        <begin position="148"/>
        <end position="172"/>
    </location>
</feature>
<evidence type="ECO:0000313" key="4">
    <source>
        <dbReference type="Proteomes" id="UP000316253"/>
    </source>
</evidence>